<organism evidence="2 3">
    <name type="scientific">Adlercreutzia faecimuris</name>
    <dbReference type="NCBI Taxonomy" id="2897341"/>
    <lineage>
        <taxon>Bacteria</taxon>
        <taxon>Bacillati</taxon>
        <taxon>Actinomycetota</taxon>
        <taxon>Coriobacteriia</taxon>
        <taxon>Eggerthellales</taxon>
        <taxon>Eggerthellaceae</taxon>
        <taxon>Adlercreutzia</taxon>
    </lineage>
</organism>
<keyword evidence="1" id="KW-1133">Transmembrane helix</keyword>
<keyword evidence="3" id="KW-1185">Reference proteome</keyword>
<dbReference type="Proteomes" id="UP001430755">
    <property type="component" value="Unassembled WGS sequence"/>
</dbReference>
<name>A0ABS9WEG1_9ACTN</name>
<evidence type="ECO:0000313" key="3">
    <source>
        <dbReference type="Proteomes" id="UP001430755"/>
    </source>
</evidence>
<proteinExistence type="predicted"/>
<gene>
    <name evidence="2" type="ORF">LPT13_02260</name>
</gene>
<dbReference type="EMBL" id="JAJMLW010000001">
    <property type="protein sequence ID" value="MCI2241175.1"/>
    <property type="molecule type" value="Genomic_DNA"/>
</dbReference>
<keyword evidence="1" id="KW-0812">Transmembrane</keyword>
<accession>A0ABS9WEG1</accession>
<evidence type="ECO:0000313" key="2">
    <source>
        <dbReference type="EMBL" id="MCI2241175.1"/>
    </source>
</evidence>
<reference evidence="2" key="1">
    <citation type="submission" date="2021-11" db="EMBL/GenBank/DDBJ databases">
        <title>A Novel Adlercreutzia Species, isolated from a Allomyrina dichotoma larva feces.</title>
        <authorList>
            <person name="Suh M.K."/>
        </authorList>
    </citation>
    <scope>NUCLEOTIDE SEQUENCE</scope>
    <source>
        <strain evidence="2">JBNU-10</strain>
    </source>
</reference>
<dbReference type="Gene3D" id="2.20.28.160">
    <property type="match status" value="1"/>
</dbReference>
<comment type="caution">
    <text evidence="2">The sequence shown here is derived from an EMBL/GenBank/DDBJ whole genome shotgun (WGS) entry which is preliminary data.</text>
</comment>
<evidence type="ECO:0008006" key="4">
    <source>
        <dbReference type="Google" id="ProtNLM"/>
    </source>
</evidence>
<feature type="transmembrane region" description="Helical" evidence="1">
    <location>
        <begin position="28"/>
        <end position="61"/>
    </location>
</feature>
<evidence type="ECO:0000256" key="1">
    <source>
        <dbReference type="SAM" id="Phobius"/>
    </source>
</evidence>
<protein>
    <recommendedName>
        <fullName evidence="4">Zinc ribbon domain-containing protein</fullName>
    </recommendedName>
</protein>
<sequence>MGRFSDNFQRGLYAFMAGRNGMDALARYALGAGIILTVLDFLFGGLLLSVLSFAFLAYALFRCYSRNIGARATENARFESWLRKPRAVLARLRGRWARRKDVKYLTCPQCGQSLSVPRGKGTLRVTCPKCHAQTTVKS</sequence>
<keyword evidence="1" id="KW-0472">Membrane</keyword>
<dbReference type="RefSeq" id="WP_242163061.1">
    <property type="nucleotide sequence ID" value="NZ_JAJMLW010000001.1"/>
</dbReference>